<reference evidence="2 3" key="1">
    <citation type="submission" date="2020-07" db="EMBL/GenBank/DDBJ databases">
        <title>Pusillimonas sp. nov., isolated from poultry manure in Taiwan.</title>
        <authorList>
            <person name="Lin S.-Y."/>
            <person name="Tang Y.-S."/>
            <person name="Young C.-C."/>
        </authorList>
    </citation>
    <scope>NUCLEOTIDE SEQUENCE [LARGE SCALE GENOMIC DNA]</scope>
    <source>
        <strain evidence="2 3">CC-YST705</strain>
    </source>
</reference>
<sequence length="105" mass="11836">MVLLNGQVWEVLEQVRLRQVLWHRRATIFSTLEAAGLLKAMPQTTVAMTGRPVPNIATLTEVGKREIRRLASCRRDEVWEPEKTSKSVLTDRRPVEQTAAVSAQG</sequence>
<organism evidence="2 3">
    <name type="scientific">Mesopusillimonas faecipullorum</name>
    <dbReference type="NCBI Taxonomy" id="2755040"/>
    <lineage>
        <taxon>Bacteria</taxon>
        <taxon>Pseudomonadati</taxon>
        <taxon>Pseudomonadota</taxon>
        <taxon>Betaproteobacteria</taxon>
        <taxon>Burkholderiales</taxon>
        <taxon>Alcaligenaceae</taxon>
        <taxon>Mesopusillimonas</taxon>
    </lineage>
</organism>
<dbReference type="RefSeq" id="WP_226955129.1">
    <property type="nucleotide sequence ID" value="NZ_JACDXW010000007.1"/>
</dbReference>
<feature type="region of interest" description="Disordered" evidence="1">
    <location>
        <begin position="81"/>
        <end position="105"/>
    </location>
</feature>
<dbReference type="Proteomes" id="UP000776983">
    <property type="component" value="Unassembled WGS sequence"/>
</dbReference>
<protein>
    <submittedName>
        <fullName evidence="2">Uncharacterized protein</fullName>
    </submittedName>
</protein>
<proteinExistence type="predicted"/>
<feature type="compositionally biased region" description="Basic and acidic residues" evidence="1">
    <location>
        <begin position="81"/>
        <end position="95"/>
    </location>
</feature>
<dbReference type="EMBL" id="JACDXW010000007">
    <property type="protein sequence ID" value="MCB5364719.1"/>
    <property type="molecule type" value="Genomic_DNA"/>
</dbReference>
<evidence type="ECO:0000256" key="1">
    <source>
        <dbReference type="SAM" id="MobiDB-lite"/>
    </source>
</evidence>
<gene>
    <name evidence="2" type="ORF">H0484_13260</name>
</gene>
<keyword evidence="3" id="KW-1185">Reference proteome</keyword>
<accession>A0ABS8CGQ0</accession>
<evidence type="ECO:0000313" key="3">
    <source>
        <dbReference type="Proteomes" id="UP000776983"/>
    </source>
</evidence>
<name>A0ABS8CGQ0_9BURK</name>
<evidence type="ECO:0000313" key="2">
    <source>
        <dbReference type="EMBL" id="MCB5364719.1"/>
    </source>
</evidence>
<comment type="caution">
    <text evidence="2">The sequence shown here is derived from an EMBL/GenBank/DDBJ whole genome shotgun (WGS) entry which is preliminary data.</text>
</comment>